<dbReference type="PANTHER" id="PTHR46609">
    <property type="entry name" value="EXONUCLEASE, PHAGE-TYPE/RECB, C-TERMINAL DOMAIN-CONTAINING PROTEIN"/>
    <property type="match status" value="1"/>
</dbReference>
<evidence type="ECO:0000313" key="2">
    <source>
        <dbReference type="EMBL" id="AGE53803.1"/>
    </source>
</evidence>
<evidence type="ECO:0000313" key="3">
    <source>
        <dbReference type="Proteomes" id="UP000247091"/>
    </source>
</evidence>
<dbReference type="EMBL" id="JX997169">
    <property type="protein sequence ID" value="AGE53803.1"/>
    <property type="molecule type" value="Genomic_DNA"/>
</dbReference>
<dbReference type="InterPro" id="IPR017482">
    <property type="entry name" value="Lambda-type_endonuclease"/>
</dbReference>
<dbReference type="PANTHER" id="PTHR46609:SF6">
    <property type="entry name" value="EXONUCLEASE, PHAGE-TYPE_RECB, C-TERMINAL DOMAIN-CONTAINING PROTEIN-RELATED"/>
    <property type="match status" value="1"/>
</dbReference>
<gene>
    <name evidence="2" type="primary">IL-3A_183R</name>
    <name evidence="2" type="ORF">PBCVIL3A_183R</name>
</gene>
<sequence length="301" mass="35400">MFRHFFVIFRHFRHFSSFFFTFINLTSRHLQIKMSVYPPPDDVRIDELHPSVQSLFKKKQWVQRTHEWYEVRKGLMTASDAAGALGIPPFKSFKGCPREELLQKKLNNAPVQGMALEHGVKYETEAAEYAMKIIGGRMFEFGLLIHDEYPWLAASPDGITADGHAIEIKCPLRRKIIPGEVPHHYEAQIQVQLEVCNLGACWFIQYKPGFMNEDGEPFVDITLVKRDREWFANNKDKLYSFWEELMSRRKTHIPEKVESEVILLINDDLYDVPREEYVRELEDTDDSLFQEDEKCLITDMY</sequence>
<name>M1H544_PBCVI</name>
<evidence type="ECO:0000259" key="1">
    <source>
        <dbReference type="Pfam" id="PF09588"/>
    </source>
</evidence>
<feature type="domain" description="YqaJ viral recombinase" evidence="1">
    <location>
        <begin position="67"/>
        <end position="196"/>
    </location>
</feature>
<dbReference type="InterPro" id="IPR019080">
    <property type="entry name" value="YqaJ_viral_recombinase"/>
</dbReference>
<dbReference type="InterPro" id="IPR051703">
    <property type="entry name" value="NF-kappa-B_Signaling_Reg"/>
</dbReference>
<dbReference type="Proteomes" id="UP000247091">
    <property type="component" value="Segment"/>
</dbReference>
<dbReference type="Gene3D" id="3.90.320.10">
    <property type="match status" value="1"/>
</dbReference>
<organism evidence="2 3">
    <name type="scientific">Paramecium bursaria Chlorella virus IL3A</name>
    <name type="common">PBCV-IL3A</name>
    <dbReference type="NCBI Taxonomy" id="46019"/>
    <lineage>
        <taxon>Viruses</taxon>
        <taxon>Varidnaviria</taxon>
        <taxon>Bamfordvirae</taxon>
        <taxon>Nucleocytoviricota</taxon>
        <taxon>Megaviricetes</taxon>
        <taxon>Algavirales</taxon>
        <taxon>Phycodnaviridae</taxon>
        <taxon>Chlorovirus</taxon>
        <taxon>Chlorovirus illinoense</taxon>
    </lineage>
</organism>
<protein>
    <recommendedName>
        <fullName evidence="1">YqaJ viral recombinase domain-containing protein</fullName>
    </recommendedName>
</protein>
<dbReference type="InterPro" id="IPR011604">
    <property type="entry name" value="PDDEXK-like_dom_sf"/>
</dbReference>
<proteinExistence type="predicted"/>
<dbReference type="CDD" id="cd22343">
    <property type="entry name" value="PDDEXK_lambda_exonuclease-like"/>
    <property type="match status" value="1"/>
</dbReference>
<dbReference type="Pfam" id="PF09588">
    <property type="entry name" value="YqaJ"/>
    <property type="match status" value="1"/>
</dbReference>
<dbReference type="NCBIfam" id="TIGR03033">
    <property type="entry name" value="phage_rel_nuc"/>
    <property type="match status" value="1"/>
</dbReference>
<reference evidence="2 3" key="1">
    <citation type="submission" date="2012-10" db="EMBL/GenBank/DDBJ databases">
        <title>Towards defining the chloroviruses: a genomic journey through a genus of large DNA viruses.</title>
        <authorList>
            <person name="Jeanniard A."/>
            <person name="Dunigan D.D."/>
            <person name="Gurnon J.R."/>
            <person name="Agarkova I."/>
            <person name="Kang M."/>
            <person name="Vitek J."/>
            <person name="Duncan G."/>
            <person name="McClung O.W."/>
            <person name="Larsen M."/>
            <person name="Claverie J.-M."/>
            <person name="Van Etten J.L."/>
            <person name="Blanc G."/>
        </authorList>
    </citation>
    <scope>NUCLEOTIDE SEQUENCE [LARGE SCALE GENOMIC DNA]</scope>
</reference>
<dbReference type="InterPro" id="IPR011335">
    <property type="entry name" value="Restrct_endonuc-II-like"/>
</dbReference>
<organismHost>
    <name type="scientific">Chlorella</name>
    <dbReference type="NCBI Taxonomy" id="3071"/>
</organismHost>
<dbReference type="SUPFAM" id="SSF52980">
    <property type="entry name" value="Restriction endonuclease-like"/>
    <property type="match status" value="1"/>
</dbReference>
<accession>M1H544</accession>